<evidence type="ECO:0000313" key="1">
    <source>
        <dbReference type="EMBL" id="OMO57358.1"/>
    </source>
</evidence>
<dbReference type="AlphaFoldDB" id="A0A1R3GGX6"/>
<protein>
    <submittedName>
        <fullName evidence="1">Uncharacterized protein</fullName>
    </submittedName>
</protein>
<dbReference type="EMBL" id="AWUE01022576">
    <property type="protein sequence ID" value="OMO57358.1"/>
    <property type="molecule type" value="Genomic_DNA"/>
</dbReference>
<name>A0A1R3GGX6_9ROSI</name>
<gene>
    <name evidence="1" type="ORF">COLO4_35422</name>
</gene>
<dbReference type="Proteomes" id="UP000187203">
    <property type="component" value="Unassembled WGS sequence"/>
</dbReference>
<accession>A0A1R3GGX6</accession>
<organism evidence="1 2">
    <name type="scientific">Corchorus olitorius</name>
    <dbReference type="NCBI Taxonomy" id="93759"/>
    <lineage>
        <taxon>Eukaryota</taxon>
        <taxon>Viridiplantae</taxon>
        <taxon>Streptophyta</taxon>
        <taxon>Embryophyta</taxon>
        <taxon>Tracheophyta</taxon>
        <taxon>Spermatophyta</taxon>
        <taxon>Magnoliopsida</taxon>
        <taxon>eudicotyledons</taxon>
        <taxon>Gunneridae</taxon>
        <taxon>Pentapetalae</taxon>
        <taxon>rosids</taxon>
        <taxon>malvids</taxon>
        <taxon>Malvales</taxon>
        <taxon>Malvaceae</taxon>
        <taxon>Grewioideae</taxon>
        <taxon>Apeibeae</taxon>
        <taxon>Corchorus</taxon>
    </lineage>
</organism>
<sequence length="34" mass="3923">MPKLPKKQQRHVHGSTLWLQKRSLATRKLSSAPL</sequence>
<comment type="caution">
    <text evidence="1">The sequence shown here is derived from an EMBL/GenBank/DDBJ whole genome shotgun (WGS) entry which is preliminary data.</text>
</comment>
<evidence type="ECO:0000313" key="2">
    <source>
        <dbReference type="Proteomes" id="UP000187203"/>
    </source>
</evidence>
<keyword evidence="2" id="KW-1185">Reference proteome</keyword>
<reference evidence="2" key="1">
    <citation type="submission" date="2013-09" db="EMBL/GenBank/DDBJ databases">
        <title>Corchorus olitorius genome sequencing.</title>
        <authorList>
            <person name="Alam M."/>
            <person name="Haque M.S."/>
            <person name="Islam M.S."/>
            <person name="Emdad E.M."/>
            <person name="Islam M.M."/>
            <person name="Ahmed B."/>
            <person name="Halim A."/>
            <person name="Hossen Q.M.M."/>
            <person name="Hossain M.Z."/>
            <person name="Ahmed R."/>
            <person name="Khan M.M."/>
            <person name="Islam R."/>
            <person name="Rashid M.M."/>
            <person name="Khan S.A."/>
            <person name="Rahman M.S."/>
            <person name="Alam M."/>
            <person name="Yahiya A.S."/>
            <person name="Khan M.S."/>
            <person name="Azam M.S."/>
            <person name="Haque T."/>
            <person name="Lashkar M.Z.H."/>
            <person name="Akhand A.I."/>
            <person name="Morshed G."/>
            <person name="Roy S."/>
            <person name="Uddin K.S."/>
            <person name="Rabeya T."/>
            <person name="Hossain A.S."/>
            <person name="Chowdhury A."/>
            <person name="Snigdha A.R."/>
            <person name="Mortoza M.S."/>
            <person name="Matin S.A."/>
            <person name="Hoque S.M.E."/>
            <person name="Islam M.K."/>
            <person name="Roy D.K."/>
            <person name="Haider R."/>
            <person name="Moosa M.M."/>
            <person name="Elias S.M."/>
            <person name="Hasan A.M."/>
            <person name="Jahan S."/>
            <person name="Shafiuddin M."/>
            <person name="Mahmood N."/>
            <person name="Shommy N.S."/>
        </authorList>
    </citation>
    <scope>NUCLEOTIDE SEQUENCE [LARGE SCALE GENOMIC DNA]</scope>
    <source>
        <strain evidence="2">cv. O-4</strain>
    </source>
</reference>
<proteinExistence type="predicted"/>